<proteinExistence type="inferred from homology"/>
<dbReference type="InterPro" id="IPR015876">
    <property type="entry name" value="Acyl-CoA_DS"/>
</dbReference>
<evidence type="ECO:0000259" key="13">
    <source>
        <dbReference type="Pfam" id="PF00487"/>
    </source>
</evidence>
<keyword evidence="7 11" id="KW-0560">Oxidoreductase</keyword>
<name>A0AA38TXP8_9ASTR</name>
<sequence>MKIVEKCDFEDKPEPEHGNLCMPNVLVIERRNPFRGGAWRSLDIIMSLWFLAIHVLTLFAPFMFTWGAFWTSFVGYVLSTMFGITISYHRNLAHRSFKLPKWLEYIFAYIGVQTVQGHPIYWVSIHRYHHQYVDKIKDAHSPIHGLWFSHMGWLLDNSIIMENYKERSNVEDLKSQAFYRFIERTYVWHVLGFAAIVYALGGFPYLVWVMGVRLACTYHVIFMVNSVCHTWGKRSWKTTDRSKNNWWMAILSFGEGWHNNHHAFESSARFGLEWWQFDFGWCVIRFLECVGLATNIKLPTEAHMLKKSLTSTNE</sequence>
<evidence type="ECO:0000313" key="14">
    <source>
        <dbReference type="EMBL" id="KAJ9559587.1"/>
    </source>
</evidence>
<dbReference type="GO" id="GO:0016717">
    <property type="term" value="F:oxidoreductase activity, acting on paired donors, with oxidation of a pair of donors resulting in the reduction of molecular oxygen to two molecules of water"/>
    <property type="evidence" value="ECO:0007669"/>
    <property type="project" value="InterPro"/>
</dbReference>
<evidence type="ECO:0000256" key="5">
    <source>
        <dbReference type="ARBA" id="ARBA00022832"/>
    </source>
</evidence>
<evidence type="ECO:0000256" key="1">
    <source>
        <dbReference type="ARBA" id="ARBA00004141"/>
    </source>
</evidence>
<dbReference type="PANTHER" id="PTHR11351">
    <property type="entry name" value="ACYL-COA DESATURASE"/>
    <property type="match status" value="1"/>
</dbReference>
<keyword evidence="10 12" id="KW-0472">Membrane</keyword>
<dbReference type="PANTHER" id="PTHR11351:SF87">
    <property type="entry name" value="LIPID DESATURASE ADS3.2, CHLOROPLASTIC-RELATED"/>
    <property type="match status" value="1"/>
</dbReference>
<dbReference type="InterPro" id="IPR005804">
    <property type="entry name" value="FA_desaturase_dom"/>
</dbReference>
<evidence type="ECO:0000256" key="12">
    <source>
        <dbReference type="SAM" id="Phobius"/>
    </source>
</evidence>
<keyword evidence="8" id="KW-0408">Iron</keyword>
<feature type="transmembrane region" description="Helical" evidence="12">
    <location>
        <begin position="186"/>
        <end position="206"/>
    </location>
</feature>
<comment type="subcellular location">
    <subcellularLocation>
        <location evidence="1">Membrane</location>
        <topology evidence="1">Multi-pass membrane protein</topology>
    </subcellularLocation>
</comment>
<evidence type="ECO:0000256" key="4">
    <source>
        <dbReference type="ARBA" id="ARBA00022692"/>
    </source>
</evidence>
<dbReference type="EMBL" id="JARYMX010000002">
    <property type="protein sequence ID" value="KAJ9559587.1"/>
    <property type="molecule type" value="Genomic_DNA"/>
</dbReference>
<dbReference type="GO" id="GO:0005789">
    <property type="term" value="C:endoplasmic reticulum membrane"/>
    <property type="evidence" value="ECO:0007669"/>
    <property type="project" value="TreeGrafter"/>
</dbReference>
<keyword evidence="11" id="KW-0444">Lipid biosynthesis</keyword>
<keyword evidence="11" id="KW-0275">Fatty acid biosynthesis</keyword>
<dbReference type="GO" id="GO:0042761">
    <property type="term" value="P:very long-chain fatty acid biosynthetic process"/>
    <property type="evidence" value="ECO:0007669"/>
    <property type="project" value="TreeGrafter"/>
</dbReference>
<evidence type="ECO:0000256" key="2">
    <source>
        <dbReference type="ARBA" id="ARBA00005189"/>
    </source>
</evidence>
<reference evidence="14" key="1">
    <citation type="submission" date="2023-03" db="EMBL/GenBank/DDBJ databases">
        <title>Chromosome-scale reference genome and RAD-based genetic map of yellow starthistle (Centaurea solstitialis) reveal putative structural variation and QTLs associated with invader traits.</title>
        <authorList>
            <person name="Reatini B."/>
            <person name="Cang F.A."/>
            <person name="Jiang Q."/>
            <person name="Mckibben M.T.W."/>
            <person name="Barker M.S."/>
            <person name="Rieseberg L.H."/>
            <person name="Dlugosch K.M."/>
        </authorList>
    </citation>
    <scope>NUCLEOTIDE SEQUENCE</scope>
    <source>
        <strain evidence="14">CAN-66</strain>
        <tissue evidence="14">Leaf</tissue>
    </source>
</reference>
<comment type="cofactor">
    <cofactor evidence="11">
        <name>Fe(2+)</name>
        <dbReference type="ChEBI" id="CHEBI:29033"/>
    </cofactor>
</comment>
<comment type="pathway">
    <text evidence="2">Lipid metabolism.</text>
</comment>
<dbReference type="PRINTS" id="PR00075">
    <property type="entry name" value="FACDDSATRASE"/>
</dbReference>
<keyword evidence="4 11" id="KW-0812">Transmembrane</keyword>
<evidence type="ECO:0000256" key="6">
    <source>
        <dbReference type="ARBA" id="ARBA00022989"/>
    </source>
</evidence>
<dbReference type="AlphaFoldDB" id="A0AA38TXP8"/>
<evidence type="ECO:0000256" key="11">
    <source>
        <dbReference type="RuleBase" id="RU000581"/>
    </source>
</evidence>
<keyword evidence="9" id="KW-0443">Lipid metabolism</keyword>
<comment type="caution">
    <text evidence="14">The sequence shown here is derived from an EMBL/GenBank/DDBJ whole genome shotgun (WGS) entry which is preliminary data.</text>
</comment>
<feature type="domain" description="Fatty acid desaturase" evidence="13">
    <location>
        <begin position="70"/>
        <end position="277"/>
    </location>
</feature>
<keyword evidence="6 12" id="KW-1133">Transmembrane helix</keyword>
<feature type="transmembrane region" description="Helical" evidence="12">
    <location>
        <begin position="41"/>
        <end position="62"/>
    </location>
</feature>
<comment type="similarity">
    <text evidence="3 11">Belongs to the fatty acid desaturase type 1 family.</text>
</comment>
<protein>
    <recommendedName>
        <fullName evidence="13">Fatty acid desaturase domain-containing protein</fullName>
    </recommendedName>
</protein>
<keyword evidence="5" id="KW-0276">Fatty acid metabolism</keyword>
<keyword evidence="15" id="KW-1185">Reference proteome</keyword>
<organism evidence="14 15">
    <name type="scientific">Centaurea solstitialis</name>
    <name type="common">yellow star-thistle</name>
    <dbReference type="NCBI Taxonomy" id="347529"/>
    <lineage>
        <taxon>Eukaryota</taxon>
        <taxon>Viridiplantae</taxon>
        <taxon>Streptophyta</taxon>
        <taxon>Embryophyta</taxon>
        <taxon>Tracheophyta</taxon>
        <taxon>Spermatophyta</taxon>
        <taxon>Magnoliopsida</taxon>
        <taxon>eudicotyledons</taxon>
        <taxon>Gunneridae</taxon>
        <taxon>Pentapetalae</taxon>
        <taxon>asterids</taxon>
        <taxon>campanulids</taxon>
        <taxon>Asterales</taxon>
        <taxon>Asteraceae</taxon>
        <taxon>Carduoideae</taxon>
        <taxon>Cardueae</taxon>
        <taxon>Centaureinae</taxon>
        <taxon>Centaurea</taxon>
    </lineage>
</organism>
<evidence type="ECO:0000256" key="7">
    <source>
        <dbReference type="ARBA" id="ARBA00023002"/>
    </source>
</evidence>
<evidence type="ECO:0000256" key="3">
    <source>
        <dbReference type="ARBA" id="ARBA00009295"/>
    </source>
</evidence>
<dbReference type="Proteomes" id="UP001172457">
    <property type="component" value="Chromosome 2"/>
</dbReference>
<dbReference type="CDD" id="cd03505">
    <property type="entry name" value="Delta9-FADS-like"/>
    <property type="match status" value="1"/>
</dbReference>
<feature type="transmembrane region" description="Helical" evidence="12">
    <location>
        <begin position="68"/>
        <end position="88"/>
    </location>
</feature>
<accession>A0AA38TXP8</accession>
<gene>
    <name evidence="14" type="ORF">OSB04_004747</name>
</gene>
<comment type="domain">
    <text evidence="11">The histidine box domains are involved in binding the catalytic metal ions.</text>
</comment>
<evidence type="ECO:0000256" key="8">
    <source>
        <dbReference type="ARBA" id="ARBA00023004"/>
    </source>
</evidence>
<evidence type="ECO:0000256" key="10">
    <source>
        <dbReference type="ARBA" id="ARBA00023136"/>
    </source>
</evidence>
<evidence type="ECO:0000313" key="15">
    <source>
        <dbReference type="Proteomes" id="UP001172457"/>
    </source>
</evidence>
<evidence type="ECO:0000256" key="9">
    <source>
        <dbReference type="ARBA" id="ARBA00023098"/>
    </source>
</evidence>
<dbReference type="Pfam" id="PF00487">
    <property type="entry name" value="FA_desaturase"/>
    <property type="match status" value="1"/>
</dbReference>